<evidence type="ECO:0000256" key="2">
    <source>
        <dbReference type="ARBA" id="ARBA00009054"/>
    </source>
</evidence>
<dbReference type="HOGENOM" id="CLU_057217_0_2_5"/>
<keyword evidence="5 10" id="KW-0346">Stress response</keyword>
<evidence type="ECO:0000256" key="11">
    <source>
        <dbReference type="RuleBase" id="RU004478"/>
    </source>
</evidence>
<proteinExistence type="inferred from homology"/>
<evidence type="ECO:0000256" key="8">
    <source>
        <dbReference type="ARBA" id="ARBA00072274"/>
    </source>
</evidence>
<evidence type="ECO:0000256" key="12">
    <source>
        <dbReference type="SAM" id="MobiDB-lite"/>
    </source>
</evidence>
<dbReference type="GO" id="GO:0051087">
    <property type="term" value="F:protein-folding chaperone binding"/>
    <property type="evidence" value="ECO:0007669"/>
    <property type="project" value="InterPro"/>
</dbReference>
<dbReference type="PRINTS" id="PR00773">
    <property type="entry name" value="GRPEPROTEIN"/>
</dbReference>
<dbReference type="KEGG" id="mmn:midi_00922"/>
<comment type="function">
    <text evidence="7 10">Participates actively in the response to hyperosmotic and heat shock by preventing the aggregation of stress-denatured proteins, in association with DnaK and GrpE. It is the nucleotide exchange factor for DnaK and may function as a thermosensor. Unfolded proteins bind initially to DnaJ; upon interaction with the DnaJ-bound protein, DnaK hydrolyzes its bound ATP, resulting in the formation of a stable complex. GrpE releases ADP from DnaK; ATP binding to DnaK triggers the release of the substrate protein, thus completing the reaction cycle. Several rounds of ATP-dependent interactions between DnaJ, DnaK and GrpE are required for fully efficient folding.</text>
</comment>
<dbReference type="CDD" id="cd00446">
    <property type="entry name" value="GrpE"/>
    <property type="match status" value="1"/>
</dbReference>
<feature type="compositionally biased region" description="Basic and acidic residues" evidence="12">
    <location>
        <begin position="1"/>
        <end position="12"/>
    </location>
</feature>
<dbReference type="PANTHER" id="PTHR21237:SF23">
    <property type="entry name" value="GRPE PROTEIN HOMOLOG, MITOCHONDRIAL"/>
    <property type="match status" value="1"/>
</dbReference>
<dbReference type="FunFam" id="2.30.22.10:FF:000001">
    <property type="entry name" value="Protein GrpE"/>
    <property type="match status" value="1"/>
</dbReference>
<dbReference type="InterPro" id="IPR013805">
    <property type="entry name" value="GrpE_CC"/>
</dbReference>
<keyword evidence="6 10" id="KW-0143">Chaperone</keyword>
<evidence type="ECO:0000256" key="3">
    <source>
        <dbReference type="ARBA" id="ARBA00011738"/>
    </source>
</evidence>
<evidence type="ECO:0000256" key="5">
    <source>
        <dbReference type="ARBA" id="ARBA00023016"/>
    </source>
</evidence>
<dbReference type="STRING" id="696127.midi_00922"/>
<dbReference type="Gene3D" id="3.90.20.20">
    <property type="match status" value="1"/>
</dbReference>
<keyword evidence="14" id="KW-1185">Reference proteome</keyword>
<accession>F7XX07</accession>
<dbReference type="EMBL" id="CP002130">
    <property type="protein sequence ID" value="AEI89206.1"/>
    <property type="molecule type" value="Genomic_DNA"/>
</dbReference>
<dbReference type="Proteomes" id="UP000006639">
    <property type="component" value="Chromosome"/>
</dbReference>
<feature type="compositionally biased region" description="Basic and acidic residues" evidence="12">
    <location>
        <begin position="22"/>
        <end position="31"/>
    </location>
</feature>
<evidence type="ECO:0000256" key="9">
    <source>
        <dbReference type="ARBA" id="ARBA00076414"/>
    </source>
</evidence>
<dbReference type="PANTHER" id="PTHR21237">
    <property type="entry name" value="GRPE PROTEIN"/>
    <property type="match status" value="1"/>
</dbReference>
<name>F7XX07_MIDMI</name>
<comment type="subunit">
    <text evidence="3 10">Homodimer.</text>
</comment>
<evidence type="ECO:0000256" key="6">
    <source>
        <dbReference type="ARBA" id="ARBA00023186"/>
    </source>
</evidence>
<dbReference type="Pfam" id="PF01025">
    <property type="entry name" value="GrpE"/>
    <property type="match status" value="1"/>
</dbReference>
<dbReference type="HAMAP" id="MF_01151">
    <property type="entry name" value="GrpE"/>
    <property type="match status" value="1"/>
</dbReference>
<dbReference type="GO" id="GO:0006457">
    <property type="term" value="P:protein folding"/>
    <property type="evidence" value="ECO:0007669"/>
    <property type="project" value="InterPro"/>
</dbReference>
<protein>
    <recommendedName>
        <fullName evidence="8 10">Protein GrpE</fullName>
    </recommendedName>
    <alternativeName>
        <fullName evidence="9 10">HSP-70 cofactor</fullName>
    </alternativeName>
</protein>
<dbReference type="AlphaFoldDB" id="F7XX07"/>
<evidence type="ECO:0000313" key="14">
    <source>
        <dbReference type="Proteomes" id="UP000006639"/>
    </source>
</evidence>
<gene>
    <name evidence="10 13" type="primary">grpE</name>
    <name evidence="13" type="ordered locus">midi_00922</name>
</gene>
<dbReference type="GO" id="GO:0051082">
    <property type="term" value="F:unfolded protein binding"/>
    <property type="evidence" value="ECO:0007669"/>
    <property type="project" value="TreeGrafter"/>
</dbReference>
<evidence type="ECO:0000256" key="1">
    <source>
        <dbReference type="ARBA" id="ARBA00004496"/>
    </source>
</evidence>
<dbReference type="GO" id="GO:0030150">
    <property type="term" value="P:protein import into mitochondrial matrix"/>
    <property type="evidence" value="ECO:0007669"/>
    <property type="project" value="TreeGrafter"/>
</dbReference>
<evidence type="ECO:0000313" key="13">
    <source>
        <dbReference type="EMBL" id="AEI89206.1"/>
    </source>
</evidence>
<dbReference type="InterPro" id="IPR000740">
    <property type="entry name" value="GrpE"/>
</dbReference>
<dbReference type="RefSeq" id="WP_013951405.1">
    <property type="nucleotide sequence ID" value="NC_015722.1"/>
</dbReference>
<dbReference type="InterPro" id="IPR009012">
    <property type="entry name" value="GrpE_head"/>
</dbReference>
<evidence type="ECO:0000256" key="7">
    <source>
        <dbReference type="ARBA" id="ARBA00053401"/>
    </source>
</evidence>
<sequence length="183" mass="20801">MEQENLTEKQDGVNEQTVENKNAVEESSNKVKDLEKSLITLNDALLREKAENENVRKRAAKELEDAHKYSISNFAKDLIEVLENLHRATESIQGTGSIENKQVKSCIEGVLITQKILSAVFEKHGITRIYPLNEQFDHDNHEAINQVEDGEREPNTIVQVIRAGYRIKDRLLQPAMVAVSRKP</sequence>
<evidence type="ECO:0000256" key="4">
    <source>
        <dbReference type="ARBA" id="ARBA00022490"/>
    </source>
</evidence>
<evidence type="ECO:0000256" key="10">
    <source>
        <dbReference type="HAMAP-Rule" id="MF_01151"/>
    </source>
</evidence>
<dbReference type="OrthoDB" id="9789811at2"/>
<comment type="similarity">
    <text evidence="2 10 11">Belongs to the GrpE family.</text>
</comment>
<organism evidence="13 14">
    <name type="scientific">Midichloria mitochondrii (strain IricVA)</name>
    <dbReference type="NCBI Taxonomy" id="696127"/>
    <lineage>
        <taxon>Bacteria</taxon>
        <taxon>Pseudomonadati</taxon>
        <taxon>Pseudomonadota</taxon>
        <taxon>Alphaproteobacteria</taxon>
        <taxon>Rickettsiales</taxon>
        <taxon>Candidatus Midichloriaceae</taxon>
        <taxon>Candidatus Midichloria</taxon>
    </lineage>
</organism>
<dbReference type="GO" id="GO:0005737">
    <property type="term" value="C:cytoplasm"/>
    <property type="evidence" value="ECO:0007669"/>
    <property type="project" value="UniProtKB-SubCell"/>
</dbReference>
<dbReference type="GO" id="GO:0000774">
    <property type="term" value="F:adenyl-nucleotide exchange factor activity"/>
    <property type="evidence" value="ECO:0007669"/>
    <property type="project" value="InterPro"/>
</dbReference>
<feature type="region of interest" description="Disordered" evidence="12">
    <location>
        <begin position="1"/>
        <end position="31"/>
    </location>
</feature>
<dbReference type="SUPFAM" id="SSF58014">
    <property type="entry name" value="Coiled-coil domain of nucleotide exchange factor GrpE"/>
    <property type="match status" value="1"/>
</dbReference>
<dbReference type="SUPFAM" id="SSF51064">
    <property type="entry name" value="Head domain of nucleotide exchange factor GrpE"/>
    <property type="match status" value="1"/>
</dbReference>
<reference evidence="13 14" key="1">
    <citation type="journal article" date="2011" name="Mol. Biol. Evol.">
        <title>Phylogenomic evidence for the presence of a flagellum and cbb3 oxidase in the free-living mitochondrial ancestor.</title>
        <authorList>
            <person name="Sassera D."/>
            <person name="Lo N."/>
            <person name="Epis S."/>
            <person name="D'Auria G."/>
            <person name="Montagna M."/>
            <person name="Comandatore F."/>
            <person name="Horner D."/>
            <person name="Pereto J."/>
            <person name="Luciano A.M."/>
            <person name="Franciosi F."/>
            <person name="Ferri E."/>
            <person name="Crotti E."/>
            <person name="Bazzocchi C."/>
            <person name="Daffonchio D."/>
            <person name="Sacchi L."/>
            <person name="Moya A."/>
            <person name="Latorre A."/>
            <person name="Bandi C."/>
        </authorList>
    </citation>
    <scope>NUCLEOTIDE SEQUENCE [LARGE SCALE GENOMIC DNA]</scope>
    <source>
        <strain evidence="13 14">IricVA</strain>
    </source>
</reference>
<keyword evidence="4 10" id="KW-0963">Cytoplasm</keyword>
<dbReference type="GO" id="GO:0042803">
    <property type="term" value="F:protein homodimerization activity"/>
    <property type="evidence" value="ECO:0007669"/>
    <property type="project" value="InterPro"/>
</dbReference>
<dbReference type="Gene3D" id="2.30.22.10">
    <property type="entry name" value="Head domain of nucleotide exchange factor GrpE"/>
    <property type="match status" value="1"/>
</dbReference>
<comment type="subcellular location">
    <subcellularLocation>
        <location evidence="1 10">Cytoplasm</location>
    </subcellularLocation>
</comment>